<keyword evidence="3 5" id="KW-0964">Secreted</keyword>
<comment type="subcellular location">
    <subcellularLocation>
        <location evidence="1 5">Secreted</location>
    </subcellularLocation>
</comment>
<dbReference type="AlphaFoldDB" id="A0A6A3EFL7"/>
<evidence type="ECO:0000313" key="8">
    <source>
        <dbReference type="EMBL" id="KAE9091106.1"/>
    </source>
</evidence>
<proteinExistence type="inferred from homology"/>
<evidence type="ECO:0000313" key="18">
    <source>
        <dbReference type="Proteomes" id="UP000441208"/>
    </source>
</evidence>
<dbReference type="EMBL" id="QXGE01001397">
    <property type="protein sequence ID" value="KAE9293159.1"/>
    <property type="molecule type" value="Genomic_DNA"/>
</dbReference>
<dbReference type="GO" id="GO:0005576">
    <property type="term" value="C:extracellular region"/>
    <property type="evidence" value="ECO:0007669"/>
    <property type="project" value="UniProtKB-SubCell"/>
</dbReference>
<feature type="chain" id="PRO_5033920904" description="RxLR effector protein" evidence="5">
    <location>
        <begin position="21"/>
        <end position="141"/>
    </location>
</feature>
<keyword evidence="14" id="KW-1185">Reference proteome</keyword>
<comment type="caution">
    <text evidence="7">The sequence shown here is derived from an EMBL/GenBank/DDBJ whole genome shotgun (WGS) entry which is preliminary data.</text>
</comment>
<evidence type="ECO:0000313" key="12">
    <source>
        <dbReference type="EMBL" id="KAE9293159.1"/>
    </source>
</evidence>
<dbReference type="Proteomes" id="UP000441208">
    <property type="component" value="Unassembled WGS sequence"/>
</dbReference>
<dbReference type="Proteomes" id="UP000440732">
    <property type="component" value="Unassembled WGS sequence"/>
</dbReference>
<name>A0A6A3EFL7_9STRA</name>
<evidence type="ECO:0000313" key="15">
    <source>
        <dbReference type="Proteomes" id="UP000437068"/>
    </source>
</evidence>
<evidence type="ECO:0000313" key="9">
    <source>
        <dbReference type="EMBL" id="KAE9120623.1"/>
    </source>
</evidence>
<evidence type="ECO:0000256" key="1">
    <source>
        <dbReference type="ARBA" id="ARBA00004613"/>
    </source>
</evidence>
<reference evidence="13 14" key="1">
    <citation type="submission" date="2018-08" db="EMBL/GenBank/DDBJ databases">
        <title>Genomic investigation of the strawberry pathogen Phytophthora fragariae indicates pathogenicity is determined by transcriptional variation in three key races.</title>
        <authorList>
            <person name="Adams T.M."/>
            <person name="Armitage A.D."/>
            <person name="Sobczyk M.K."/>
            <person name="Bates H.J."/>
            <person name="Dunwell J.M."/>
            <person name="Nellist C.F."/>
            <person name="Harrison R.J."/>
        </authorList>
    </citation>
    <scope>NUCLEOTIDE SEQUENCE [LARGE SCALE GENOMIC DNA]</scope>
    <source>
        <strain evidence="12 15">A4</strain>
        <strain evidence="11 16">BC-1</strain>
        <strain evidence="10 14">NOV-27</strain>
        <strain evidence="9 17">NOV-5</strain>
        <strain evidence="8 18">NOV-71</strain>
        <strain evidence="7 13">NOV-9</strain>
    </source>
</reference>
<evidence type="ECO:0000256" key="2">
    <source>
        <dbReference type="ARBA" id="ARBA00010400"/>
    </source>
</evidence>
<evidence type="ECO:0000313" key="11">
    <source>
        <dbReference type="EMBL" id="KAE9207509.1"/>
    </source>
</evidence>
<evidence type="ECO:0000313" key="16">
    <source>
        <dbReference type="Proteomes" id="UP000440367"/>
    </source>
</evidence>
<evidence type="ECO:0000256" key="4">
    <source>
        <dbReference type="ARBA" id="ARBA00022729"/>
    </source>
</evidence>
<comment type="domain">
    <text evidence="5">The RxLR-dEER motif acts to carry the protein into the host cell cytoplasm through binding to cell surface phosphatidylinositol-3-phosphate.</text>
</comment>
<dbReference type="EMBL" id="QXGA01001378">
    <property type="protein sequence ID" value="KAE9120623.1"/>
    <property type="molecule type" value="Genomic_DNA"/>
</dbReference>
<dbReference type="Proteomes" id="UP000437068">
    <property type="component" value="Unassembled WGS sequence"/>
</dbReference>
<gene>
    <name evidence="12" type="ORF">PF001_g18385</name>
    <name evidence="11" type="ORF">PF002_g19682</name>
    <name evidence="10" type="ORF">PF005_g19020</name>
    <name evidence="9" type="ORF">PF006_g18087</name>
    <name evidence="8" type="ORF">PF007_g18998</name>
    <name evidence="7" type="ORF">PF009_g19903</name>
</gene>
<evidence type="ECO:0000313" key="14">
    <source>
        <dbReference type="Proteomes" id="UP000433483"/>
    </source>
</evidence>
<evidence type="ECO:0000256" key="6">
    <source>
        <dbReference type="SAM" id="MobiDB-lite"/>
    </source>
</evidence>
<sequence length="141" mass="16181">MRTCSIFVLAIAALLATVNSDEVKASPNVAPTSRRSLSIRDRDTPQRSLRVHYAEDDDESEEEERAGGTDIVMWAHKLKHADAKMVRQIAKGNSPEHILDKLKVPYELINGERVYSLVNKHYARYVKWLKKYHDHPLTFPN</sequence>
<evidence type="ECO:0000256" key="5">
    <source>
        <dbReference type="RuleBase" id="RU367124"/>
    </source>
</evidence>
<evidence type="ECO:0000313" key="17">
    <source>
        <dbReference type="Proteomes" id="UP000440732"/>
    </source>
</evidence>
<evidence type="ECO:0000313" key="10">
    <source>
        <dbReference type="EMBL" id="KAE9191000.1"/>
    </source>
</evidence>
<evidence type="ECO:0000313" key="7">
    <source>
        <dbReference type="EMBL" id="KAE8929990.1"/>
    </source>
</evidence>
<organism evidence="7 13">
    <name type="scientific">Phytophthora fragariae</name>
    <dbReference type="NCBI Taxonomy" id="53985"/>
    <lineage>
        <taxon>Eukaryota</taxon>
        <taxon>Sar</taxon>
        <taxon>Stramenopiles</taxon>
        <taxon>Oomycota</taxon>
        <taxon>Peronosporomycetes</taxon>
        <taxon>Peronosporales</taxon>
        <taxon>Peronosporaceae</taxon>
        <taxon>Phytophthora</taxon>
    </lineage>
</organism>
<dbReference type="InterPro" id="IPR031825">
    <property type="entry name" value="RXLR"/>
</dbReference>
<accession>A0A6A3EFL7</accession>
<feature type="compositionally biased region" description="Acidic residues" evidence="6">
    <location>
        <begin position="55"/>
        <end position="64"/>
    </location>
</feature>
<dbReference type="EMBL" id="QXGD01001377">
    <property type="protein sequence ID" value="KAE9207509.1"/>
    <property type="molecule type" value="Genomic_DNA"/>
</dbReference>
<feature type="signal peptide" evidence="5">
    <location>
        <begin position="1"/>
        <end position="20"/>
    </location>
</feature>
<dbReference type="Proteomes" id="UP000429523">
    <property type="component" value="Unassembled WGS sequence"/>
</dbReference>
<dbReference type="Proteomes" id="UP000440367">
    <property type="component" value="Unassembled WGS sequence"/>
</dbReference>
<evidence type="ECO:0000313" key="13">
    <source>
        <dbReference type="Proteomes" id="UP000429523"/>
    </source>
</evidence>
<protein>
    <recommendedName>
        <fullName evidence="5">RxLR effector protein</fullName>
    </recommendedName>
</protein>
<comment type="similarity">
    <text evidence="2 5">Belongs to the RxLR effector family.</text>
</comment>
<dbReference type="Proteomes" id="UP000433483">
    <property type="component" value="Unassembled WGS sequence"/>
</dbReference>
<dbReference type="EMBL" id="QXFZ01001403">
    <property type="protein sequence ID" value="KAE9091106.1"/>
    <property type="molecule type" value="Genomic_DNA"/>
</dbReference>
<feature type="region of interest" description="Disordered" evidence="6">
    <location>
        <begin position="25"/>
        <end position="67"/>
    </location>
</feature>
<dbReference type="EMBL" id="QXGB01001424">
    <property type="protein sequence ID" value="KAE9191000.1"/>
    <property type="molecule type" value="Genomic_DNA"/>
</dbReference>
<dbReference type="EMBL" id="QXGF01001440">
    <property type="protein sequence ID" value="KAE8929990.1"/>
    <property type="molecule type" value="Genomic_DNA"/>
</dbReference>
<keyword evidence="4 5" id="KW-0732">Signal</keyword>
<dbReference type="OrthoDB" id="128728at2759"/>
<dbReference type="Pfam" id="PF16810">
    <property type="entry name" value="RXLR"/>
    <property type="match status" value="1"/>
</dbReference>
<evidence type="ECO:0000256" key="3">
    <source>
        <dbReference type="ARBA" id="ARBA00022525"/>
    </source>
</evidence>
<comment type="function">
    <text evidence="5">Effector that suppresses plant defense responses during pathogen infection.</text>
</comment>